<dbReference type="Gene3D" id="3.40.50.300">
    <property type="entry name" value="P-loop containing nucleotide triphosphate hydrolases"/>
    <property type="match status" value="1"/>
</dbReference>
<proteinExistence type="predicted"/>
<protein>
    <recommendedName>
        <fullName evidence="1">NrS-1 polymerase-like helicase domain-containing protein</fullName>
    </recommendedName>
</protein>
<dbReference type="AlphaFoldDB" id="M9RKX4"/>
<evidence type="ECO:0000313" key="3">
    <source>
        <dbReference type="Proteomes" id="UP000004688"/>
    </source>
</evidence>
<evidence type="ECO:0000259" key="1">
    <source>
        <dbReference type="Pfam" id="PF19263"/>
    </source>
</evidence>
<feature type="domain" description="NrS-1 polymerase-like helicase" evidence="1">
    <location>
        <begin position="46"/>
        <end position="154"/>
    </location>
</feature>
<sequence length="312" mass="34201">MLRMLFGNDNSPEANPDWSNEHDVFTKWFACVVHKPLVRTRWVPVLRGAHGIGKGTFQHMARALIGSGGVSVVQGIEGVAGQFGGENALARLLIVDEVWSKSDKLMEAFKPIVSDDFIGVERKGEMRFTTRSVADTLVFSNHGKPFKSAATERRWWVAGYRNLDQGPDVSKEIGQAFHAECAKLVRKAMPLGSAGDQSQIRDLLCWLKLVAMQVPSNFCSTAPPSSGFDDLIDLAIEDAHDGLVSWLDKMDTKDALSLSDVVVKTGVAQSQLVDLLGERGFRSCQMKSEGGRKVWTKALVGVGPNRLLEYGV</sequence>
<dbReference type="Proteomes" id="UP000004688">
    <property type="component" value="Chromosome"/>
</dbReference>
<dbReference type="Pfam" id="PF19263">
    <property type="entry name" value="DUF5906"/>
    <property type="match status" value="1"/>
</dbReference>
<gene>
    <name evidence="2" type="ORF">OA238_c23480</name>
</gene>
<dbReference type="KEGG" id="oar:OA238_c23480"/>
<name>M9RKX4_9RHOB</name>
<evidence type="ECO:0000313" key="2">
    <source>
        <dbReference type="EMBL" id="AGI72418.1"/>
    </source>
</evidence>
<dbReference type="eggNOG" id="COG3378">
    <property type="taxonomic scope" value="Bacteria"/>
</dbReference>
<dbReference type="InterPro" id="IPR027417">
    <property type="entry name" value="P-loop_NTPase"/>
</dbReference>
<dbReference type="EMBL" id="CP003742">
    <property type="protein sequence ID" value="AGI72418.1"/>
    <property type="molecule type" value="Genomic_DNA"/>
</dbReference>
<dbReference type="InterPro" id="IPR045455">
    <property type="entry name" value="NrS-1_pol-like_helicase"/>
</dbReference>
<keyword evidence="3" id="KW-1185">Reference proteome</keyword>
<organism evidence="2 3">
    <name type="scientific">Octadecabacter arcticus 238</name>
    <dbReference type="NCBI Taxonomy" id="391616"/>
    <lineage>
        <taxon>Bacteria</taxon>
        <taxon>Pseudomonadati</taxon>
        <taxon>Pseudomonadota</taxon>
        <taxon>Alphaproteobacteria</taxon>
        <taxon>Rhodobacterales</taxon>
        <taxon>Roseobacteraceae</taxon>
        <taxon>Octadecabacter</taxon>
    </lineage>
</organism>
<accession>M9RKX4</accession>
<reference evidence="2 3" key="1">
    <citation type="journal article" date="2013" name="PLoS ONE">
        <title>Poles Apart: Arctic and Antarctic Octadecabacter strains Share High Genome Plasticity and a New Type of Xanthorhodopsin.</title>
        <authorList>
            <person name="Vollmers J."/>
            <person name="Voget S."/>
            <person name="Dietrich S."/>
            <person name="Gollnow K."/>
            <person name="Smits M."/>
            <person name="Meyer K."/>
            <person name="Brinkhoff T."/>
            <person name="Simon M."/>
            <person name="Daniel R."/>
        </authorList>
    </citation>
    <scope>NUCLEOTIDE SEQUENCE [LARGE SCALE GENOMIC DNA]</scope>
    <source>
        <strain evidence="2 3">238</strain>
    </source>
</reference>
<dbReference type="HOGENOM" id="CLU_890920_0_0_5"/>